<reference evidence="1 2" key="2">
    <citation type="submission" date="2018-12" db="EMBL/GenBank/DDBJ databases">
        <title>Simiduia agarivorans gen. nov., sp. nov., a marine, agarolytic bacterium isolated from shallow coastal water from Keelung, Taiwan.</title>
        <authorList>
            <person name="Shieh W.Y."/>
        </authorList>
    </citation>
    <scope>NUCLEOTIDE SEQUENCE [LARGE SCALE GENOMIC DNA]</scope>
    <source>
        <strain evidence="1 2">GTF-13</strain>
    </source>
</reference>
<evidence type="ECO:0008006" key="3">
    <source>
        <dbReference type="Google" id="ProtNLM"/>
    </source>
</evidence>
<evidence type="ECO:0000313" key="1">
    <source>
        <dbReference type="EMBL" id="RRJ84308.1"/>
    </source>
</evidence>
<name>A0A3P3VQR7_9GAMM</name>
<dbReference type="RefSeq" id="WP_125014736.1">
    <property type="nucleotide sequence ID" value="NZ_QWEZ01000001.1"/>
</dbReference>
<gene>
    <name evidence="1" type="ORF">D0544_04155</name>
</gene>
<accession>A0A3P3VQR7</accession>
<keyword evidence="2" id="KW-1185">Reference proteome</keyword>
<comment type="caution">
    <text evidence="1">The sequence shown here is derived from an EMBL/GenBank/DDBJ whole genome shotgun (WGS) entry which is preliminary data.</text>
</comment>
<evidence type="ECO:0000313" key="2">
    <source>
        <dbReference type="Proteomes" id="UP000280792"/>
    </source>
</evidence>
<dbReference type="EMBL" id="QWEZ01000001">
    <property type="protein sequence ID" value="RRJ84308.1"/>
    <property type="molecule type" value="Genomic_DNA"/>
</dbReference>
<proteinExistence type="predicted"/>
<dbReference type="AlphaFoldDB" id="A0A3P3VQR7"/>
<dbReference type="Proteomes" id="UP000280792">
    <property type="component" value="Unassembled WGS sequence"/>
</dbReference>
<organism evidence="1 2">
    <name type="scientific">Aestuariirhabdus litorea</name>
    <dbReference type="NCBI Taxonomy" id="2528527"/>
    <lineage>
        <taxon>Bacteria</taxon>
        <taxon>Pseudomonadati</taxon>
        <taxon>Pseudomonadota</taxon>
        <taxon>Gammaproteobacteria</taxon>
        <taxon>Oceanospirillales</taxon>
        <taxon>Aestuariirhabdaceae</taxon>
        <taxon>Aestuariirhabdus</taxon>
    </lineage>
</organism>
<protein>
    <recommendedName>
        <fullName evidence="3">Surface antigen domain-containing protein</fullName>
    </recommendedName>
</protein>
<sequence length="210" mass="23094">MSVREPISDELLCAYMDNELDLPTRQRLEQQLGEDETLRDRLQALVEADTLVRQAFNQRTPIHASGTQLSTPTSGAGGWFARAGGLLAASVAGLVIGMNLPASTGSGASPAQWSPQQTLSRSLENLPQFQNTMERNISGVAQPWSNPDQPDGRLLPVRTYRTGSGTYCREFLLEDPNERVTGVVCRTPQGHWQIVDMQYSQRGNSPNLKI</sequence>
<reference evidence="1 2" key="1">
    <citation type="submission" date="2018-08" db="EMBL/GenBank/DDBJ databases">
        <authorList>
            <person name="Khan S.A."/>
        </authorList>
    </citation>
    <scope>NUCLEOTIDE SEQUENCE [LARGE SCALE GENOMIC DNA]</scope>
    <source>
        <strain evidence="1 2">GTF-13</strain>
    </source>
</reference>